<feature type="domain" description="Thioredoxin" evidence="3">
    <location>
        <begin position="28"/>
        <end position="154"/>
    </location>
</feature>
<organism evidence="4 5">
    <name type="scientific">Orchesella dallaii</name>
    <dbReference type="NCBI Taxonomy" id="48710"/>
    <lineage>
        <taxon>Eukaryota</taxon>
        <taxon>Metazoa</taxon>
        <taxon>Ecdysozoa</taxon>
        <taxon>Arthropoda</taxon>
        <taxon>Hexapoda</taxon>
        <taxon>Collembola</taxon>
        <taxon>Entomobryomorpha</taxon>
        <taxon>Entomobryoidea</taxon>
        <taxon>Orchesellidae</taxon>
        <taxon>Orchesellinae</taxon>
        <taxon>Orchesella</taxon>
    </lineage>
</organism>
<dbReference type="InterPro" id="IPR036249">
    <property type="entry name" value="Thioredoxin-like_sf"/>
</dbReference>
<dbReference type="PROSITE" id="PS51352">
    <property type="entry name" value="THIOREDOXIN_2"/>
    <property type="match status" value="1"/>
</dbReference>
<dbReference type="PANTHER" id="PTHR43601:SF3">
    <property type="entry name" value="THIOREDOXIN, MITOCHONDRIAL"/>
    <property type="match status" value="1"/>
</dbReference>
<proteinExistence type="inferred from homology"/>
<dbReference type="Pfam" id="PF00085">
    <property type="entry name" value="Thioredoxin"/>
    <property type="match status" value="1"/>
</dbReference>
<evidence type="ECO:0000313" key="5">
    <source>
        <dbReference type="Proteomes" id="UP001642540"/>
    </source>
</evidence>
<gene>
    <name evidence="4" type="ORF">ODALV1_LOCUS17964</name>
</gene>
<keyword evidence="5" id="KW-1185">Reference proteome</keyword>
<dbReference type="PANTHER" id="PTHR43601">
    <property type="entry name" value="THIOREDOXIN, MITOCHONDRIAL"/>
    <property type="match status" value="1"/>
</dbReference>
<keyword evidence="2" id="KW-0732">Signal</keyword>
<protein>
    <recommendedName>
        <fullName evidence="3">Thioredoxin domain-containing protein</fullName>
    </recommendedName>
</protein>
<comment type="caution">
    <text evidence="4">The sequence shown here is derived from an EMBL/GenBank/DDBJ whole genome shotgun (WGS) entry which is preliminary data.</text>
</comment>
<dbReference type="SUPFAM" id="SSF52833">
    <property type="entry name" value="Thioredoxin-like"/>
    <property type="match status" value="1"/>
</dbReference>
<dbReference type="EMBL" id="CAXLJM020000057">
    <property type="protein sequence ID" value="CAL8118060.1"/>
    <property type="molecule type" value="Genomic_DNA"/>
</dbReference>
<comment type="similarity">
    <text evidence="1">Belongs to the thioredoxin family.</text>
</comment>
<name>A0ABP1R6W5_9HEXA</name>
<dbReference type="Proteomes" id="UP001642540">
    <property type="component" value="Unassembled WGS sequence"/>
</dbReference>
<reference evidence="4 5" key="1">
    <citation type="submission" date="2024-08" db="EMBL/GenBank/DDBJ databases">
        <authorList>
            <person name="Cucini C."/>
            <person name="Frati F."/>
        </authorList>
    </citation>
    <scope>NUCLEOTIDE SEQUENCE [LARGE SCALE GENOMIC DNA]</scope>
</reference>
<dbReference type="CDD" id="cd02947">
    <property type="entry name" value="TRX_family"/>
    <property type="match status" value="1"/>
</dbReference>
<feature type="chain" id="PRO_5045509872" description="Thioredoxin domain-containing protein" evidence="2">
    <location>
        <begin position="25"/>
        <end position="154"/>
    </location>
</feature>
<evidence type="ECO:0000256" key="1">
    <source>
        <dbReference type="ARBA" id="ARBA00008987"/>
    </source>
</evidence>
<feature type="signal peptide" evidence="2">
    <location>
        <begin position="1"/>
        <end position="24"/>
    </location>
</feature>
<evidence type="ECO:0000313" key="4">
    <source>
        <dbReference type="EMBL" id="CAL8118060.1"/>
    </source>
</evidence>
<dbReference type="InterPro" id="IPR013766">
    <property type="entry name" value="Thioredoxin_domain"/>
</dbReference>
<evidence type="ECO:0000259" key="3">
    <source>
        <dbReference type="PROSITE" id="PS51352"/>
    </source>
</evidence>
<dbReference type="Gene3D" id="3.40.30.10">
    <property type="entry name" value="Glutaredoxin"/>
    <property type="match status" value="1"/>
</dbReference>
<sequence>MNNLTVFAVLALAVAVGSIPQGQGQGQGQGQAQGPPQAGQQAQGTKNIIDVYSESVFNYAVLNNRKPVVVFFGSDTSCGACKWMYPQLERLVKNRSDKMYLAKVDTEKLDILAADYGVTASPTIMTLFYGEIVEIVEGAQWSKVVALVNNASKL</sequence>
<evidence type="ECO:0000256" key="2">
    <source>
        <dbReference type="SAM" id="SignalP"/>
    </source>
</evidence>
<accession>A0ABP1R6W5</accession>